<dbReference type="SUPFAM" id="SSF82171">
    <property type="entry name" value="DPP6 N-terminal domain-like"/>
    <property type="match status" value="1"/>
</dbReference>
<dbReference type="PANTHER" id="PTHR43056:SF5">
    <property type="entry name" value="PEPTIDASE S9 PROLYL OLIGOPEPTIDASE CATALYTIC DOMAIN-CONTAINING PROTEIN"/>
    <property type="match status" value="1"/>
</dbReference>
<dbReference type="WBParaSite" id="PgR184_g002_t04">
    <property type="protein sequence ID" value="PgR184_g002_t04"/>
    <property type="gene ID" value="PgR184_g002"/>
</dbReference>
<evidence type="ECO:0000256" key="1">
    <source>
        <dbReference type="ARBA" id="ARBA00022801"/>
    </source>
</evidence>
<dbReference type="Gene3D" id="2.120.10.30">
    <property type="entry name" value="TolB, C-terminal domain"/>
    <property type="match status" value="1"/>
</dbReference>
<dbReference type="Proteomes" id="UP000887569">
    <property type="component" value="Unplaced"/>
</dbReference>
<dbReference type="GO" id="GO:0004252">
    <property type="term" value="F:serine-type endopeptidase activity"/>
    <property type="evidence" value="ECO:0007669"/>
    <property type="project" value="InterPro"/>
</dbReference>
<dbReference type="InterPro" id="IPR029058">
    <property type="entry name" value="AB_hydrolase_fold"/>
</dbReference>
<reference evidence="8 9" key="1">
    <citation type="submission" date="2022-11" db="UniProtKB">
        <authorList>
            <consortium name="WormBaseParasite"/>
        </authorList>
    </citation>
    <scope>IDENTIFICATION</scope>
</reference>
<evidence type="ECO:0000256" key="4">
    <source>
        <dbReference type="ARBA" id="ARBA00032596"/>
    </source>
</evidence>
<dbReference type="PANTHER" id="PTHR43056">
    <property type="entry name" value="PEPTIDASE S9 PROLYL OLIGOPEPTIDASE"/>
    <property type="match status" value="1"/>
</dbReference>
<dbReference type="Pfam" id="PF00326">
    <property type="entry name" value="Peptidase_S9"/>
    <property type="match status" value="1"/>
</dbReference>
<dbReference type="SUPFAM" id="SSF53474">
    <property type="entry name" value="alpha/beta-Hydrolases"/>
    <property type="match status" value="1"/>
</dbReference>
<dbReference type="InterPro" id="IPR001375">
    <property type="entry name" value="Peptidase_S9_cat"/>
</dbReference>
<protein>
    <recommendedName>
        <fullName evidence="4">Acyl-peptide hydrolase</fullName>
    </recommendedName>
    <alternativeName>
        <fullName evidence="3">Acylaminoacyl-peptidase</fullName>
    </alternativeName>
</protein>
<evidence type="ECO:0000256" key="3">
    <source>
        <dbReference type="ARBA" id="ARBA00032284"/>
    </source>
</evidence>
<evidence type="ECO:0000313" key="9">
    <source>
        <dbReference type="WBParaSite" id="PgR184_g002_t03"/>
    </source>
</evidence>
<feature type="domain" description="Peptidase S9 prolyl oligopeptidase catalytic" evidence="6">
    <location>
        <begin position="446"/>
        <end position="653"/>
    </location>
</feature>
<dbReference type="InterPro" id="IPR050585">
    <property type="entry name" value="Xaa-Pro_dipeptidyl-ppase/CocE"/>
</dbReference>
<accession>A0A915CI81</accession>
<evidence type="ECO:0000313" key="7">
    <source>
        <dbReference type="Proteomes" id="UP000887569"/>
    </source>
</evidence>
<proteinExistence type="predicted"/>
<evidence type="ECO:0000256" key="5">
    <source>
        <dbReference type="ARBA" id="ARBA00045885"/>
    </source>
</evidence>
<evidence type="ECO:0000256" key="2">
    <source>
        <dbReference type="ARBA" id="ARBA00022990"/>
    </source>
</evidence>
<name>A0A915CI81_PARUN</name>
<evidence type="ECO:0000259" key="6">
    <source>
        <dbReference type="Pfam" id="PF00326"/>
    </source>
</evidence>
<evidence type="ECO:0000313" key="10">
    <source>
        <dbReference type="WBParaSite" id="PgR184_g002_t04"/>
    </source>
</evidence>
<evidence type="ECO:0000313" key="8">
    <source>
        <dbReference type="WBParaSite" id="PgR184_g002_t02"/>
    </source>
</evidence>
<organism evidence="7 10">
    <name type="scientific">Parascaris univalens</name>
    <name type="common">Nematode worm</name>
    <dbReference type="NCBI Taxonomy" id="6257"/>
    <lineage>
        <taxon>Eukaryota</taxon>
        <taxon>Metazoa</taxon>
        <taxon>Ecdysozoa</taxon>
        <taxon>Nematoda</taxon>
        <taxon>Chromadorea</taxon>
        <taxon>Rhabditida</taxon>
        <taxon>Spirurina</taxon>
        <taxon>Ascaridomorpha</taxon>
        <taxon>Ascaridoidea</taxon>
        <taxon>Ascarididae</taxon>
        <taxon>Parascaris</taxon>
    </lineage>
</organism>
<keyword evidence="1" id="KW-0378">Hydrolase</keyword>
<dbReference type="InterPro" id="IPR011042">
    <property type="entry name" value="6-blade_b-propeller_TolB-like"/>
</dbReference>
<comment type="function">
    <text evidence="5">This enzyme catalyzes the hydrolysis of the N-terminal peptide bond of an N-acetylated peptide to generate an N-acetylated amino acid and a peptide with a free N-terminus. It preferentially cleaves off Ac-Ala, Ac-Met and Ac-Ser. Also, involved in the degradation of oxidized and glycated proteins.</text>
</comment>
<dbReference type="WBParaSite" id="PgR184_g002_t03">
    <property type="protein sequence ID" value="PgR184_g002_t03"/>
    <property type="gene ID" value="PgR184_g002"/>
</dbReference>
<dbReference type="Gene3D" id="3.40.50.1820">
    <property type="entry name" value="alpha/beta hydrolase"/>
    <property type="match status" value="1"/>
</dbReference>
<keyword evidence="7" id="KW-1185">Reference proteome</keyword>
<keyword evidence="2" id="KW-0007">Acetylation</keyword>
<dbReference type="PROSITE" id="PS00708">
    <property type="entry name" value="PRO_ENDOPEP_SER"/>
    <property type="match status" value="1"/>
</dbReference>
<dbReference type="AlphaFoldDB" id="A0A915CI81"/>
<sequence>MLCHKDCQVRCLHVMYAMFSNGLGVFDFRIDKMATISDYGSWHSNIDADIIVSGNCKAICELQATNESVFWIEQLFLDGRRCIFESRYGGVPIQWTPPHMSVRNRVHEYGGGSFIVVDGSVLFVTTTGIYRQQSADSAPEVIFEGGSSRRFADLFYSGGNLYVVEEVHSNESHFPQNRISRISSSGDVEPFVSGADFYAWPRVSPDGKYFSWMQWNLPFMPWDETSIRVAQLLTDGTLSKPVMELSSKDVNFHAPEWDPESRLYVISDQTNWWNVYSVDIAKGRLGENVFSVNEEIGTPQWQFADRQYATNQHGILMNVSGKLHFKWRNGNVDRLETPLYTQFRCLALNTRNIAYCVASGPTRSSSLIRIDVESGEVTVVRESRDAAQIDSLDISVPELIEFSSGGYTVSGWFYPPFSRSFVAPQDALPPVVLMAHGGPTANATNSLDMKMQYFTSRGFAVFDVNYRGSTGFGTKYRNLLRRQWGVMDRDDMISAAKYLVSSRRVDENGVCIMGSSAGGYLLLSTILHSDIIKAAASLYGVSDLVGLYKDTHKFEYGYNEQLIGKYPEEAHIYESRSPIRMVDRLHCPVAFFHGDEDAVVPLSQSISLHNVLKARGVPTMLLVFPDEGHGFRGTKAIKDSLVGSFYFFCRVLGIKLSFVTNEMKIDNLKGTSN</sequence>
<dbReference type="WBParaSite" id="PgR184_g002_t02">
    <property type="protein sequence ID" value="PgR184_g002_t02"/>
    <property type="gene ID" value="PgR184_g002"/>
</dbReference>
<dbReference type="GO" id="GO:0006508">
    <property type="term" value="P:proteolysis"/>
    <property type="evidence" value="ECO:0007669"/>
    <property type="project" value="InterPro"/>
</dbReference>
<dbReference type="InterPro" id="IPR002471">
    <property type="entry name" value="Pept_S9_AS"/>
</dbReference>